<sequence>MQGDWAPLEKELAIWRNQSLDLPIWWRDDDVVAQTDALDTLVRMSDDLGLPVHLAVIPVGAEVSLVTVCAGQANLVPMVHGWAHQNHSPPGEKKAEFGHPRDGLVADATKALTRMRELFGPGFLEIFVPPWNRIDPSLVTSLGDIGYRGLSTFTSRVFRQAAPGLVQINTHIDPIHWRAGGGLVPIEQQIAGIVSLLQDRRAGQTDKTEPLGFLTHHLVHDPSIWAFTERFLSFLLDGGARPVNLADEADHLP</sequence>
<dbReference type="EMBL" id="JAABNT010000009">
    <property type="protein sequence ID" value="NEK23721.1"/>
    <property type="molecule type" value="Genomic_DNA"/>
</dbReference>
<dbReference type="CDD" id="cd10928">
    <property type="entry name" value="CE4_u4"/>
    <property type="match status" value="1"/>
</dbReference>
<comment type="caution">
    <text evidence="1">The sequence shown here is derived from an EMBL/GenBank/DDBJ whole genome shotgun (WGS) entry which is preliminary data.</text>
</comment>
<name>A0A6P0CBW8_9RHOB</name>
<reference evidence="1 2" key="1">
    <citation type="submission" date="2020-01" db="EMBL/GenBank/DDBJ databases">
        <title>Sulfitobacter sediminilitoris sp. nov., isolated from a tidal flat.</title>
        <authorList>
            <person name="Park S."/>
            <person name="Yoon J.-H."/>
        </authorList>
    </citation>
    <scope>NUCLEOTIDE SEQUENCE [LARGE SCALE GENOMIC DNA]</scope>
    <source>
        <strain evidence="1 2">JBTF-M27</strain>
    </source>
</reference>
<dbReference type="Proteomes" id="UP000468591">
    <property type="component" value="Unassembled WGS sequence"/>
</dbReference>
<protein>
    <submittedName>
        <fullName evidence="1">Polysaccharide deacetylase</fullName>
    </submittedName>
</protein>
<evidence type="ECO:0000313" key="1">
    <source>
        <dbReference type="EMBL" id="NEK23721.1"/>
    </source>
</evidence>
<dbReference type="RefSeq" id="WP_164354642.1">
    <property type="nucleotide sequence ID" value="NZ_JAABNT010000009.1"/>
</dbReference>
<proteinExistence type="predicted"/>
<dbReference type="AlphaFoldDB" id="A0A6P0CBW8"/>
<organism evidence="1 2">
    <name type="scientific">Sulfitobacter sediminilitoris</name>
    <dbReference type="NCBI Taxonomy" id="2698830"/>
    <lineage>
        <taxon>Bacteria</taxon>
        <taxon>Pseudomonadati</taxon>
        <taxon>Pseudomonadota</taxon>
        <taxon>Alphaproteobacteria</taxon>
        <taxon>Rhodobacterales</taxon>
        <taxon>Roseobacteraceae</taxon>
        <taxon>Sulfitobacter</taxon>
    </lineage>
</organism>
<evidence type="ECO:0000313" key="2">
    <source>
        <dbReference type="Proteomes" id="UP000468591"/>
    </source>
</evidence>
<accession>A0A6P0CBW8</accession>
<dbReference type="InterPro" id="IPR011330">
    <property type="entry name" value="Glyco_hydro/deAcase_b/a-brl"/>
</dbReference>
<keyword evidence="2" id="KW-1185">Reference proteome</keyword>
<gene>
    <name evidence="1" type="ORF">GV827_15070</name>
</gene>
<dbReference type="InterPro" id="IPR049591">
    <property type="entry name" value="CE4_u4-like"/>
</dbReference>
<dbReference type="GO" id="GO:0005975">
    <property type="term" value="P:carbohydrate metabolic process"/>
    <property type="evidence" value="ECO:0007669"/>
    <property type="project" value="InterPro"/>
</dbReference>
<dbReference type="SUPFAM" id="SSF88713">
    <property type="entry name" value="Glycoside hydrolase/deacetylase"/>
    <property type="match status" value="1"/>
</dbReference>